<feature type="active site" evidence="9 11">
    <location>
        <position position="141"/>
    </location>
</feature>
<dbReference type="EMBL" id="CP006905">
    <property type="protein sequence ID" value="AIY83739.1"/>
    <property type="molecule type" value="Genomic_DNA"/>
</dbReference>
<feature type="active site" evidence="9 10">
    <location>
        <position position="78"/>
    </location>
</feature>
<keyword evidence="6 9" id="KW-0645">Protease</keyword>
<dbReference type="PANTHER" id="PTHR23402">
    <property type="entry name" value="PROTEASE FAMILY C15 PYROGLUTAMYL-PEPTIDASE I-RELATED"/>
    <property type="match status" value="1"/>
</dbReference>
<evidence type="ECO:0000256" key="5">
    <source>
        <dbReference type="ARBA" id="ARBA00022490"/>
    </source>
</evidence>
<name>A0A0A7FVU7_9CLOT</name>
<evidence type="ECO:0000256" key="2">
    <source>
        <dbReference type="ARBA" id="ARBA00002280"/>
    </source>
</evidence>
<dbReference type="Proteomes" id="UP000030635">
    <property type="component" value="Chromosome"/>
</dbReference>
<sequence length="213" mass="23459">MKILLTGFDPFGGEKINPAQEAVNKVSNNINGAEVIKLIIPTVYEKSLAAIDEAIKKHNPDIVISIGQAGGRFDITPERVAININDFRIKDNEGNQPVDEPIREDGKAAYFSNLPVKGIVKHLNENGIPSTLSNTAGTFVCNHVMYGVLYMIDKKYPHMKSGFIHIPYETSQVINKKNTPFMSLDQIVKGIELSIEACTIYNEDIKAIGGEIC</sequence>
<comment type="function">
    <text evidence="2 9">Removes 5-oxoproline from various penultimate amino acid residues except L-proline.</text>
</comment>
<evidence type="ECO:0000256" key="7">
    <source>
        <dbReference type="ARBA" id="ARBA00022801"/>
    </source>
</evidence>
<keyword evidence="13" id="KW-1185">Reference proteome</keyword>
<dbReference type="PRINTS" id="PR00706">
    <property type="entry name" value="PYROGLUPTASE"/>
</dbReference>
<dbReference type="Gene3D" id="3.40.630.20">
    <property type="entry name" value="Peptidase C15, pyroglutamyl peptidase I-like"/>
    <property type="match status" value="1"/>
</dbReference>
<dbReference type="InterPro" id="IPR016125">
    <property type="entry name" value="Peptidase_C15-like"/>
</dbReference>
<keyword evidence="7 9" id="KW-0378">Hydrolase</keyword>
<dbReference type="HOGENOM" id="CLU_043960_4_0_9"/>
<comment type="subcellular location">
    <subcellularLocation>
        <location evidence="3 9">Cytoplasm</location>
    </subcellularLocation>
</comment>
<evidence type="ECO:0000256" key="6">
    <source>
        <dbReference type="ARBA" id="ARBA00022670"/>
    </source>
</evidence>
<evidence type="ECO:0000313" key="12">
    <source>
        <dbReference type="EMBL" id="AIY83739.1"/>
    </source>
</evidence>
<evidence type="ECO:0000313" key="13">
    <source>
        <dbReference type="Proteomes" id="UP000030635"/>
    </source>
</evidence>
<dbReference type="RefSeq" id="WP_039311605.1">
    <property type="nucleotide sequence ID" value="NZ_CP006905.1"/>
</dbReference>
<dbReference type="STRING" id="1561.NPD11_2326"/>
<feature type="active site" evidence="9">
    <location>
        <position position="165"/>
    </location>
</feature>
<gene>
    <name evidence="9 12" type="primary">pcp</name>
    <name evidence="12" type="ORF">U729_664</name>
</gene>
<protein>
    <recommendedName>
        <fullName evidence="9">Pyrrolidone-carboxylate peptidase</fullName>
        <ecNumber evidence="9">3.4.19.3</ecNumber>
    </recommendedName>
    <alternativeName>
        <fullName evidence="9">5-oxoprolyl-peptidase</fullName>
    </alternativeName>
    <alternativeName>
        <fullName evidence="9">Pyroglutamyl-peptidase I</fullName>
        <shortName evidence="9">PGP-I</shortName>
        <shortName evidence="9">Pyrase</shortName>
    </alternativeName>
</protein>
<dbReference type="InterPro" id="IPR033693">
    <property type="entry name" value="PGPEP1_Glu_AS"/>
</dbReference>
<dbReference type="InterPro" id="IPR000816">
    <property type="entry name" value="Peptidase_C15"/>
</dbReference>
<dbReference type="InterPro" id="IPR036440">
    <property type="entry name" value="Peptidase_C15-like_sf"/>
</dbReference>
<dbReference type="GO" id="GO:0005829">
    <property type="term" value="C:cytosol"/>
    <property type="evidence" value="ECO:0007669"/>
    <property type="project" value="InterPro"/>
</dbReference>
<organism evidence="12 13">
    <name type="scientific">Clostridium baratii str. Sullivan</name>
    <dbReference type="NCBI Taxonomy" id="1415775"/>
    <lineage>
        <taxon>Bacteria</taxon>
        <taxon>Bacillati</taxon>
        <taxon>Bacillota</taxon>
        <taxon>Clostridia</taxon>
        <taxon>Eubacteriales</taxon>
        <taxon>Clostridiaceae</taxon>
        <taxon>Clostridium</taxon>
    </lineage>
</organism>
<dbReference type="HAMAP" id="MF_00417">
    <property type="entry name" value="Pyrrolid_peptidase"/>
    <property type="match status" value="1"/>
</dbReference>
<dbReference type="NCBIfam" id="NF009676">
    <property type="entry name" value="PRK13197.1"/>
    <property type="match status" value="1"/>
</dbReference>
<dbReference type="InterPro" id="IPR033694">
    <property type="entry name" value="PGPEP1_Cys_AS"/>
</dbReference>
<dbReference type="eggNOG" id="COG2039">
    <property type="taxonomic scope" value="Bacteria"/>
</dbReference>
<dbReference type="OrthoDB" id="9779738at2"/>
<dbReference type="NCBIfam" id="TIGR00504">
    <property type="entry name" value="pyro_pdase"/>
    <property type="match status" value="1"/>
</dbReference>
<evidence type="ECO:0000256" key="9">
    <source>
        <dbReference type="HAMAP-Rule" id="MF_00417"/>
    </source>
</evidence>
<dbReference type="Pfam" id="PF01470">
    <property type="entry name" value="Peptidase_C15"/>
    <property type="match status" value="1"/>
</dbReference>
<dbReference type="GO" id="GO:0016920">
    <property type="term" value="F:pyroglutamyl-peptidase activity"/>
    <property type="evidence" value="ECO:0007669"/>
    <property type="project" value="UniProtKB-UniRule"/>
</dbReference>
<dbReference type="KEGG" id="cbv:U729_664"/>
<accession>A0A0A7FVU7</accession>
<dbReference type="FunFam" id="3.40.630.20:FF:000001">
    <property type="entry name" value="Pyrrolidone-carboxylate peptidase"/>
    <property type="match status" value="1"/>
</dbReference>
<dbReference type="InterPro" id="IPR029762">
    <property type="entry name" value="PGP-I_bact-type"/>
</dbReference>
<evidence type="ECO:0000256" key="8">
    <source>
        <dbReference type="ARBA" id="ARBA00022807"/>
    </source>
</evidence>
<dbReference type="EC" id="3.4.19.3" evidence="9"/>
<evidence type="ECO:0000256" key="3">
    <source>
        <dbReference type="ARBA" id="ARBA00004496"/>
    </source>
</evidence>
<evidence type="ECO:0000256" key="10">
    <source>
        <dbReference type="PROSITE-ProRule" id="PRU10076"/>
    </source>
</evidence>
<comment type="similarity">
    <text evidence="4 9">Belongs to the peptidase C15 family.</text>
</comment>
<dbReference type="CDD" id="cd00501">
    <property type="entry name" value="Peptidase_C15"/>
    <property type="match status" value="1"/>
</dbReference>
<comment type="subunit">
    <text evidence="9">Homotetramer.</text>
</comment>
<evidence type="ECO:0000256" key="1">
    <source>
        <dbReference type="ARBA" id="ARBA00001770"/>
    </source>
</evidence>
<dbReference type="PROSITE" id="PS01334">
    <property type="entry name" value="PYRASE_CYS"/>
    <property type="match status" value="1"/>
</dbReference>
<evidence type="ECO:0000256" key="4">
    <source>
        <dbReference type="ARBA" id="ARBA00006641"/>
    </source>
</evidence>
<keyword evidence="5 9" id="KW-0963">Cytoplasm</keyword>
<comment type="catalytic activity">
    <reaction evidence="1 9 10">
        <text>Release of an N-terminal pyroglutamyl group from a polypeptide, the second amino acid generally not being Pro.</text>
        <dbReference type="EC" id="3.4.19.3"/>
    </reaction>
</comment>
<dbReference type="PANTHER" id="PTHR23402:SF1">
    <property type="entry name" value="PYROGLUTAMYL-PEPTIDASE I"/>
    <property type="match status" value="1"/>
</dbReference>
<dbReference type="SUPFAM" id="SSF53182">
    <property type="entry name" value="Pyrrolidone carboxyl peptidase (pyroglutamate aminopeptidase)"/>
    <property type="match status" value="1"/>
</dbReference>
<dbReference type="PROSITE" id="PS01333">
    <property type="entry name" value="PYRASE_GLU"/>
    <property type="match status" value="1"/>
</dbReference>
<dbReference type="AlphaFoldDB" id="A0A0A7FVU7"/>
<evidence type="ECO:0000256" key="11">
    <source>
        <dbReference type="PROSITE-ProRule" id="PRU10077"/>
    </source>
</evidence>
<dbReference type="PIRSF" id="PIRSF015592">
    <property type="entry name" value="Prld-crbxl_pptds"/>
    <property type="match status" value="1"/>
</dbReference>
<proteinExistence type="inferred from homology"/>
<dbReference type="GO" id="GO:0006508">
    <property type="term" value="P:proteolysis"/>
    <property type="evidence" value="ECO:0007669"/>
    <property type="project" value="UniProtKB-KW"/>
</dbReference>
<keyword evidence="8 9" id="KW-0788">Thiol protease</keyword>
<reference evidence="12 13" key="1">
    <citation type="journal article" date="2015" name="Infect. Genet. Evol.">
        <title>Genomic sequences of six botulinum neurotoxin-producing strains representing three clostridial species illustrate the mobility and diversity of botulinum neurotoxin genes.</title>
        <authorList>
            <person name="Smith T.J."/>
            <person name="Hill K.K."/>
            <person name="Xie G."/>
            <person name="Foley B.T."/>
            <person name="Williamson C.H."/>
            <person name="Foster J.T."/>
            <person name="Johnson S.L."/>
            <person name="Chertkov O."/>
            <person name="Teshima H."/>
            <person name="Gibbons H.S."/>
            <person name="Johnsky L.A."/>
            <person name="Karavis M.A."/>
            <person name="Smith L.A."/>
        </authorList>
    </citation>
    <scope>NUCLEOTIDE SEQUENCE [LARGE SCALE GENOMIC DNA]</scope>
    <source>
        <strain evidence="12 13">Sullivan</strain>
    </source>
</reference>